<dbReference type="STRING" id="3818.A0A444ZZH0"/>
<feature type="domain" description="DUF4283" evidence="2">
    <location>
        <begin position="129"/>
        <end position="189"/>
    </location>
</feature>
<sequence length="193" mass="22513">MNSDSLFSDLDKRSSEEEDLVSRSTKKIKMNENNIEEQVMDDMKKGGGAPEQKKETEEKFIKPKISYRDMIVENGFGKLNPQEIVEMVSEDYNLEDLVMDSSMNDEAPFDPKPNIEVSLEEYDEWCRPWKLSLIVKPLGKTFNLQALDRWVQRRWMKKGAIQVMDLAGNFFLVKFTDQDDYAHALFERPLDDS</sequence>
<evidence type="ECO:0000313" key="4">
    <source>
        <dbReference type="Proteomes" id="UP000289738"/>
    </source>
</evidence>
<dbReference type="Pfam" id="PF14111">
    <property type="entry name" value="DUF4283"/>
    <property type="match status" value="1"/>
</dbReference>
<dbReference type="AlphaFoldDB" id="A0A444ZZH0"/>
<comment type="caution">
    <text evidence="3">The sequence shown here is derived from an EMBL/GenBank/DDBJ whole genome shotgun (WGS) entry which is preliminary data.</text>
</comment>
<organism evidence="3 4">
    <name type="scientific">Arachis hypogaea</name>
    <name type="common">Peanut</name>
    <dbReference type="NCBI Taxonomy" id="3818"/>
    <lineage>
        <taxon>Eukaryota</taxon>
        <taxon>Viridiplantae</taxon>
        <taxon>Streptophyta</taxon>
        <taxon>Embryophyta</taxon>
        <taxon>Tracheophyta</taxon>
        <taxon>Spermatophyta</taxon>
        <taxon>Magnoliopsida</taxon>
        <taxon>eudicotyledons</taxon>
        <taxon>Gunneridae</taxon>
        <taxon>Pentapetalae</taxon>
        <taxon>rosids</taxon>
        <taxon>fabids</taxon>
        <taxon>Fabales</taxon>
        <taxon>Fabaceae</taxon>
        <taxon>Papilionoideae</taxon>
        <taxon>50 kb inversion clade</taxon>
        <taxon>dalbergioids sensu lato</taxon>
        <taxon>Dalbergieae</taxon>
        <taxon>Pterocarpus clade</taxon>
        <taxon>Arachis</taxon>
    </lineage>
</organism>
<dbReference type="InterPro" id="IPR025558">
    <property type="entry name" value="DUF4283"/>
</dbReference>
<evidence type="ECO:0000256" key="1">
    <source>
        <dbReference type="SAM" id="MobiDB-lite"/>
    </source>
</evidence>
<feature type="region of interest" description="Disordered" evidence="1">
    <location>
        <begin position="1"/>
        <end position="57"/>
    </location>
</feature>
<evidence type="ECO:0000313" key="3">
    <source>
        <dbReference type="EMBL" id="RYR19565.1"/>
    </source>
</evidence>
<name>A0A444ZZH0_ARAHY</name>
<proteinExistence type="predicted"/>
<gene>
    <name evidence="3" type="ORF">Ahy_B03g064380</name>
</gene>
<dbReference type="EMBL" id="SDMP01000013">
    <property type="protein sequence ID" value="RYR19565.1"/>
    <property type="molecule type" value="Genomic_DNA"/>
</dbReference>
<dbReference type="Proteomes" id="UP000289738">
    <property type="component" value="Chromosome B03"/>
</dbReference>
<feature type="compositionally biased region" description="Basic and acidic residues" evidence="1">
    <location>
        <begin position="41"/>
        <end position="57"/>
    </location>
</feature>
<protein>
    <recommendedName>
        <fullName evidence="2">DUF4283 domain-containing protein</fullName>
    </recommendedName>
</protein>
<keyword evidence="4" id="KW-1185">Reference proteome</keyword>
<evidence type="ECO:0000259" key="2">
    <source>
        <dbReference type="Pfam" id="PF14111"/>
    </source>
</evidence>
<reference evidence="3 4" key="1">
    <citation type="submission" date="2019-01" db="EMBL/GenBank/DDBJ databases">
        <title>Sequencing of cultivated peanut Arachis hypogaea provides insights into genome evolution and oil improvement.</title>
        <authorList>
            <person name="Chen X."/>
        </authorList>
    </citation>
    <scope>NUCLEOTIDE SEQUENCE [LARGE SCALE GENOMIC DNA]</scope>
    <source>
        <strain evidence="4">cv. Fuhuasheng</strain>
        <tissue evidence="3">Leaves</tissue>
    </source>
</reference>
<accession>A0A444ZZH0</accession>